<dbReference type="InterPro" id="IPR058031">
    <property type="entry name" value="AAA_lid_NorR"/>
</dbReference>
<keyword evidence="10" id="KW-1185">Reference proteome</keyword>
<dbReference type="InterPro" id="IPR003593">
    <property type="entry name" value="AAA+_ATPase"/>
</dbReference>
<gene>
    <name evidence="9" type="ORF">DFE_2463</name>
</gene>
<dbReference type="FunFam" id="3.40.50.300:FF:000006">
    <property type="entry name" value="DNA-binding transcriptional regulator NtrC"/>
    <property type="match status" value="1"/>
</dbReference>
<dbReference type="CDD" id="cd00009">
    <property type="entry name" value="AAA"/>
    <property type="match status" value="1"/>
</dbReference>
<dbReference type="GO" id="GO:0000160">
    <property type="term" value="P:phosphorelay signal transduction system"/>
    <property type="evidence" value="ECO:0007669"/>
    <property type="project" value="InterPro"/>
</dbReference>
<dbReference type="SUPFAM" id="SSF46689">
    <property type="entry name" value="Homeodomain-like"/>
    <property type="match status" value="1"/>
</dbReference>
<evidence type="ECO:0000256" key="2">
    <source>
        <dbReference type="ARBA" id="ARBA00022840"/>
    </source>
</evidence>
<evidence type="ECO:0000256" key="1">
    <source>
        <dbReference type="ARBA" id="ARBA00022741"/>
    </source>
</evidence>
<dbReference type="GO" id="GO:0006355">
    <property type="term" value="P:regulation of DNA-templated transcription"/>
    <property type="evidence" value="ECO:0007669"/>
    <property type="project" value="InterPro"/>
</dbReference>
<dbReference type="PROSITE" id="PS00675">
    <property type="entry name" value="SIGMA54_INTERACT_1"/>
    <property type="match status" value="1"/>
</dbReference>
<keyword evidence="5" id="KW-0804">Transcription</keyword>
<dbReference type="SUPFAM" id="SSF52172">
    <property type="entry name" value="CheY-like"/>
    <property type="match status" value="1"/>
</dbReference>
<keyword evidence="4" id="KW-0238">DNA-binding</keyword>
<dbReference type="InterPro" id="IPR011006">
    <property type="entry name" value="CheY-like_superfamily"/>
</dbReference>
<dbReference type="PROSITE" id="PS00688">
    <property type="entry name" value="SIGMA54_INTERACT_3"/>
    <property type="match status" value="1"/>
</dbReference>
<dbReference type="InterPro" id="IPR025662">
    <property type="entry name" value="Sigma_54_int_dom_ATP-bd_1"/>
</dbReference>
<evidence type="ECO:0000256" key="4">
    <source>
        <dbReference type="ARBA" id="ARBA00023125"/>
    </source>
</evidence>
<name>A0A2Z6B0Z9_9BACT</name>
<dbReference type="PROSITE" id="PS00676">
    <property type="entry name" value="SIGMA54_INTERACT_2"/>
    <property type="match status" value="1"/>
</dbReference>
<keyword evidence="3" id="KW-0805">Transcription regulation</keyword>
<dbReference type="AlphaFoldDB" id="A0A2Z6B0Z9"/>
<feature type="modified residue" description="4-aspartylphosphate" evidence="6">
    <location>
        <position position="57"/>
    </location>
</feature>
<dbReference type="Pfam" id="PF25601">
    <property type="entry name" value="AAA_lid_14"/>
    <property type="match status" value="1"/>
</dbReference>
<keyword evidence="6" id="KW-0597">Phosphoprotein</keyword>
<dbReference type="Pfam" id="PF00072">
    <property type="entry name" value="Response_reg"/>
    <property type="match status" value="1"/>
</dbReference>
<dbReference type="InterPro" id="IPR027417">
    <property type="entry name" value="P-loop_NTPase"/>
</dbReference>
<dbReference type="SUPFAM" id="SSF52540">
    <property type="entry name" value="P-loop containing nucleoside triphosphate hydrolases"/>
    <property type="match status" value="1"/>
</dbReference>
<dbReference type="Gene3D" id="3.40.50.2300">
    <property type="match status" value="1"/>
</dbReference>
<dbReference type="Pfam" id="PF02954">
    <property type="entry name" value="HTH_8"/>
    <property type="match status" value="1"/>
</dbReference>
<dbReference type="Gene3D" id="1.10.8.60">
    <property type="match status" value="1"/>
</dbReference>
<feature type="domain" description="Response regulatory" evidence="8">
    <location>
        <begin position="6"/>
        <end position="122"/>
    </location>
</feature>
<dbReference type="SMART" id="SM00448">
    <property type="entry name" value="REC"/>
    <property type="match status" value="1"/>
</dbReference>
<dbReference type="PROSITE" id="PS50045">
    <property type="entry name" value="SIGMA54_INTERACT_4"/>
    <property type="match status" value="1"/>
</dbReference>
<evidence type="ECO:0000259" key="8">
    <source>
        <dbReference type="PROSITE" id="PS50110"/>
    </source>
</evidence>
<evidence type="ECO:0000256" key="5">
    <source>
        <dbReference type="ARBA" id="ARBA00023163"/>
    </source>
</evidence>
<dbReference type="Proteomes" id="UP000269883">
    <property type="component" value="Chromosome"/>
</dbReference>
<dbReference type="GO" id="GO:0043565">
    <property type="term" value="F:sequence-specific DNA binding"/>
    <property type="evidence" value="ECO:0007669"/>
    <property type="project" value="InterPro"/>
</dbReference>
<feature type="domain" description="Sigma-54 factor interaction" evidence="7">
    <location>
        <begin position="148"/>
        <end position="377"/>
    </location>
</feature>
<dbReference type="PANTHER" id="PTHR32071">
    <property type="entry name" value="TRANSCRIPTIONAL REGULATORY PROTEIN"/>
    <property type="match status" value="1"/>
</dbReference>
<accession>A0A2Z6B0Z9</accession>
<evidence type="ECO:0000259" key="7">
    <source>
        <dbReference type="PROSITE" id="PS50045"/>
    </source>
</evidence>
<evidence type="ECO:0000256" key="6">
    <source>
        <dbReference type="PROSITE-ProRule" id="PRU00169"/>
    </source>
</evidence>
<dbReference type="Gene3D" id="1.10.10.60">
    <property type="entry name" value="Homeodomain-like"/>
    <property type="match status" value="1"/>
</dbReference>
<reference evidence="9 10" key="1">
    <citation type="journal article" date="2018" name="Sci. Adv.">
        <title>Multi-heme cytochromes provide a pathway for survival in energy-limited environments.</title>
        <authorList>
            <person name="Deng X."/>
            <person name="Dohmae N."/>
            <person name="Nealson K.H."/>
            <person name="Hashimoto K."/>
            <person name="Okamoto A."/>
        </authorList>
    </citation>
    <scope>NUCLEOTIDE SEQUENCE [LARGE SCALE GENOMIC DNA]</scope>
    <source>
        <strain evidence="9 10">IS5</strain>
    </source>
</reference>
<dbReference type="Gene3D" id="3.40.50.300">
    <property type="entry name" value="P-loop containing nucleotide triphosphate hydrolases"/>
    <property type="match status" value="1"/>
</dbReference>
<evidence type="ECO:0000313" key="9">
    <source>
        <dbReference type="EMBL" id="BBD09189.1"/>
    </source>
</evidence>
<dbReference type="InterPro" id="IPR001789">
    <property type="entry name" value="Sig_transdc_resp-reg_receiver"/>
</dbReference>
<dbReference type="InterPro" id="IPR009057">
    <property type="entry name" value="Homeodomain-like_sf"/>
</dbReference>
<dbReference type="KEGG" id="dfl:DFE_2463"/>
<dbReference type="EMBL" id="AP017378">
    <property type="protein sequence ID" value="BBD09189.1"/>
    <property type="molecule type" value="Genomic_DNA"/>
</dbReference>
<proteinExistence type="predicted"/>
<keyword evidence="1" id="KW-0547">Nucleotide-binding</keyword>
<evidence type="ECO:0000256" key="3">
    <source>
        <dbReference type="ARBA" id="ARBA00023015"/>
    </source>
</evidence>
<dbReference type="InterPro" id="IPR025943">
    <property type="entry name" value="Sigma_54_int_dom_ATP-bd_2"/>
</dbReference>
<dbReference type="InterPro" id="IPR025944">
    <property type="entry name" value="Sigma_54_int_dom_CS"/>
</dbReference>
<dbReference type="SMART" id="SM00382">
    <property type="entry name" value="AAA"/>
    <property type="match status" value="1"/>
</dbReference>
<dbReference type="Pfam" id="PF00158">
    <property type="entry name" value="Sigma54_activat"/>
    <property type="match status" value="1"/>
</dbReference>
<dbReference type="PANTHER" id="PTHR32071:SF117">
    <property type="entry name" value="PTS-DEPENDENT DIHYDROXYACETONE KINASE OPERON REGULATORY PROTEIN-RELATED"/>
    <property type="match status" value="1"/>
</dbReference>
<dbReference type="InterPro" id="IPR002078">
    <property type="entry name" value="Sigma_54_int"/>
</dbReference>
<dbReference type="OrthoDB" id="9763792at2"/>
<sequence>MSERDAILIVDDQADFARGLARLIEREFPDIECLIAGGGEEALQILDATPVPLMLTDLRMPGLSGQELLDQAFALLPQLSVIMITGYGSIETAVDALKGGAYDFLTKPVDRESLIRAVSKAMERARLLDENRRLKKLVEQNTNSKTLLQGESTAMKRLRESVAAVAASDYTVLVTGESGTGKELVARTIHTQSKRSDGPLLTVNCPAIPDQLLESELFGHVKGAFTGADRDRKGLFASANGGTLLLDEIGDISMDIQTKLLRVLQEQEVRPVGTSNSIQVNVRIIASTNQDLEAKMRAGTFREDLFYRLNVLAIRVPQLAKRTEDIAHLAHHFLSETCREMRIPPKEIAPEVLAHLASRPWPGNVRELQNFMRRLAVFAQDETVSLSLARLADSRADTNADQDLPPYKLAKATVVDDFTRTYIRQLLTATQGNISHAARASGLERVSLQKILKRLDIDADQFRKS</sequence>
<keyword evidence="2" id="KW-0067">ATP-binding</keyword>
<dbReference type="GO" id="GO:0005524">
    <property type="term" value="F:ATP binding"/>
    <property type="evidence" value="ECO:0007669"/>
    <property type="project" value="UniProtKB-KW"/>
</dbReference>
<evidence type="ECO:0000313" key="10">
    <source>
        <dbReference type="Proteomes" id="UP000269883"/>
    </source>
</evidence>
<dbReference type="PROSITE" id="PS50110">
    <property type="entry name" value="RESPONSE_REGULATORY"/>
    <property type="match status" value="1"/>
</dbReference>
<dbReference type="InterPro" id="IPR002197">
    <property type="entry name" value="HTH_Fis"/>
</dbReference>
<dbReference type="RefSeq" id="WP_126379949.1">
    <property type="nucleotide sequence ID" value="NZ_AP017378.1"/>
</dbReference>
<protein>
    <submittedName>
        <fullName evidence="9">Two component, sigma54 specific, transcriptional regulator, Fis family</fullName>
    </submittedName>
</protein>
<organism evidence="9 10">
    <name type="scientific">Desulfovibrio ferrophilus</name>
    <dbReference type="NCBI Taxonomy" id="241368"/>
    <lineage>
        <taxon>Bacteria</taxon>
        <taxon>Pseudomonadati</taxon>
        <taxon>Thermodesulfobacteriota</taxon>
        <taxon>Desulfovibrionia</taxon>
        <taxon>Desulfovibrionales</taxon>
        <taxon>Desulfovibrionaceae</taxon>
        <taxon>Desulfovibrio</taxon>
    </lineage>
</organism>